<evidence type="ECO:0000313" key="2">
    <source>
        <dbReference type="Proteomes" id="UP000249688"/>
    </source>
</evidence>
<dbReference type="EMBL" id="QKYU01000003">
    <property type="protein sequence ID" value="PZW49105.1"/>
    <property type="molecule type" value="Genomic_DNA"/>
</dbReference>
<dbReference type="Gene3D" id="3.10.129.10">
    <property type="entry name" value="Hotdog Thioesterase"/>
    <property type="match status" value="1"/>
</dbReference>
<gene>
    <name evidence="1" type="ORF">C8P66_103131</name>
</gene>
<reference evidence="1 2" key="1">
    <citation type="submission" date="2018-06" db="EMBL/GenBank/DDBJ databases">
        <title>Genomic Encyclopedia of Archaeal and Bacterial Type Strains, Phase II (KMG-II): from individual species to whole genera.</title>
        <authorList>
            <person name="Goeker M."/>
        </authorList>
    </citation>
    <scope>NUCLEOTIDE SEQUENCE [LARGE SCALE GENOMIC DNA]</scope>
    <source>
        <strain evidence="1 2">DSM 24525</strain>
    </source>
</reference>
<dbReference type="OrthoDB" id="9803287at2"/>
<keyword evidence="2" id="KW-1185">Reference proteome</keyword>
<dbReference type="CDD" id="cd00586">
    <property type="entry name" value="4HBT"/>
    <property type="match status" value="1"/>
</dbReference>
<sequence>MRLTARVLPEWVDHYGHMNLAYYLLAFDRATDTLWPTIGLGAGLRAQGLGTFAAETWVGYQREVTEGMELAFSSEVLGFDDKRLLIRHLMFHAEEGWLAAENEVLFLCVDLVARKVGRWPEATLAAFALAPQGAPAKRLALKRAG</sequence>
<name>A0A2W7JAE3_9PROT</name>
<dbReference type="RefSeq" id="WP_111396815.1">
    <property type="nucleotide sequence ID" value="NZ_QKYU01000003.1"/>
</dbReference>
<organism evidence="1 2">
    <name type="scientific">Humitalea rosea</name>
    <dbReference type="NCBI Taxonomy" id="990373"/>
    <lineage>
        <taxon>Bacteria</taxon>
        <taxon>Pseudomonadati</taxon>
        <taxon>Pseudomonadota</taxon>
        <taxon>Alphaproteobacteria</taxon>
        <taxon>Acetobacterales</taxon>
        <taxon>Roseomonadaceae</taxon>
        <taxon>Humitalea</taxon>
    </lineage>
</organism>
<dbReference type="Pfam" id="PF13279">
    <property type="entry name" value="4HBT_2"/>
    <property type="match status" value="1"/>
</dbReference>
<proteinExistence type="predicted"/>
<dbReference type="GO" id="GO:0016787">
    <property type="term" value="F:hydrolase activity"/>
    <property type="evidence" value="ECO:0007669"/>
    <property type="project" value="UniProtKB-KW"/>
</dbReference>
<comment type="caution">
    <text evidence="1">The sequence shown here is derived from an EMBL/GenBank/DDBJ whole genome shotgun (WGS) entry which is preliminary data.</text>
</comment>
<evidence type="ECO:0000313" key="1">
    <source>
        <dbReference type="EMBL" id="PZW49105.1"/>
    </source>
</evidence>
<keyword evidence="1" id="KW-0378">Hydrolase</keyword>
<accession>A0A2W7JAE3</accession>
<dbReference type="SUPFAM" id="SSF54637">
    <property type="entry name" value="Thioesterase/thiol ester dehydrase-isomerase"/>
    <property type="match status" value="1"/>
</dbReference>
<protein>
    <submittedName>
        <fullName evidence="1">Acyl-CoA thioester hydrolase</fullName>
    </submittedName>
</protein>
<dbReference type="AlphaFoldDB" id="A0A2W7JAE3"/>
<dbReference type="Proteomes" id="UP000249688">
    <property type="component" value="Unassembled WGS sequence"/>
</dbReference>
<dbReference type="InterPro" id="IPR029069">
    <property type="entry name" value="HotDog_dom_sf"/>
</dbReference>